<dbReference type="SMART" id="SM00797">
    <property type="entry name" value="AHS2"/>
    <property type="match status" value="1"/>
</dbReference>
<organism evidence="6 7">
    <name type="scientific">Nitrogeniibacter mangrovi</name>
    <dbReference type="NCBI Taxonomy" id="2016596"/>
    <lineage>
        <taxon>Bacteria</taxon>
        <taxon>Pseudomonadati</taxon>
        <taxon>Pseudomonadota</taxon>
        <taxon>Betaproteobacteria</taxon>
        <taxon>Rhodocyclales</taxon>
        <taxon>Zoogloeaceae</taxon>
        <taxon>Nitrogeniibacter</taxon>
    </lineage>
</organism>
<keyword evidence="7" id="KW-1185">Reference proteome</keyword>
<dbReference type="SUPFAM" id="SSF50891">
    <property type="entry name" value="Cyclophilin-like"/>
    <property type="match status" value="1"/>
</dbReference>
<keyword evidence="6" id="KW-0808">Transferase</keyword>
<dbReference type="GO" id="GO:0016740">
    <property type="term" value="F:transferase activity"/>
    <property type="evidence" value="ECO:0007669"/>
    <property type="project" value="UniProtKB-KW"/>
</dbReference>
<dbReference type="InterPro" id="IPR003778">
    <property type="entry name" value="CT_A_B"/>
</dbReference>
<name>A0A6C1B7B3_9RHOO</name>
<accession>A0A6C1B7B3</accession>
<evidence type="ECO:0000256" key="1">
    <source>
        <dbReference type="ARBA" id="ARBA00022741"/>
    </source>
</evidence>
<dbReference type="EMBL" id="CP048836">
    <property type="protein sequence ID" value="QID19601.1"/>
    <property type="molecule type" value="Genomic_DNA"/>
</dbReference>
<gene>
    <name evidence="6" type="ORF">G3580_19450</name>
</gene>
<evidence type="ECO:0000256" key="2">
    <source>
        <dbReference type="ARBA" id="ARBA00022801"/>
    </source>
</evidence>
<keyword evidence="1" id="KW-0547">Nucleotide-binding</keyword>
<dbReference type="InterPro" id="IPR052708">
    <property type="entry name" value="PxpC"/>
</dbReference>
<dbReference type="PANTHER" id="PTHR43309">
    <property type="entry name" value="5-OXOPROLINASE SUBUNIT C"/>
    <property type="match status" value="1"/>
</dbReference>
<dbReference type="Pfam" id="PF02626">
    <property type="entry name" value="CT_A_B"/>
    <property type="match status" value="1"/>
</dbReference>
<dbReference type="InterPro" id="IPR029000">
    <property type="entry name" value="Cyclophilin-like_dom_sf"/>
</dbReference>
<keyword evidence="2" id="KW-0378">Hydrolase</keyword>
<reference evidence="6 7" key="1">
    <citation type="submission" date="2020-02" db="EMBL/GenBank/DDBJ databases">
        <title>Nitrogenibacter mangrovi gen. nov., sp. nov. isolated from mangrove sediment, a denitrifying betaproteobacterium.</title>
        <authorList>
            <person name="Liao H."/>
            <person name="Tian Y."/>
        </authorList>
    </citation>
    <scope>NUCLEOTIDE SEQUENCE [LARGE SCALE GENOMIC DNA]</scope>
    <source>
        <strain evidence="6 7">M9-3-2</strain>
    </source>
</reference>
<evidence type="ECO:0000313" key="7">
    <source>
        <dbReference type="Proteomes" id="UP000501991"/>
    </source>
</evidence>
<proteinExistence type="predicted"/>
<evidence type="ECO:0000256" key="4">
    <source>
        <dbReference type="SAM" id="MobiDB-lite"/>
    </source>
</evidence>
<dbReference type="Gene3D" id="2.40.100.10">
    <property type="entry name" value="Cyclophilin-like"/>
    <property type="match status" value="1"/>
</dbReference>
<feature type="domain" description="Carboxyltransferase" evidence="5">
    <location>
        <begin position="25"/>
        <end position="305"/>
    </location>
</feature>
<dbReference type="RefSeq" id="WP_173768374.1">
    <property type="nucleotide sequence ID" value="NZ_CP048836.1"/>
</dbReference>
<dbReference type="GO" id="GO:0005524">
    <property type="term" value="F:ATP binding"/>
    <property type="evidence" value="ECO:0007669"/>
    <property type="project" value="UniProtKB-KW"/>
</dbReference>
<protein>
    <submittedName>
        <fullName evidence="6">Biotin-dependent carboxyltransferase family protein</fullName>
    </submittedName>
</protein>
<feature type="region of interest" description="Disordered" evidence="4">
    <location>
        <begin position="148"/>
        <end position="176"/>
    </location>
</feature>
<dbReference type="Proteomes" id="UP000501991">
    <property type="component" value="Chromosome"/>
</dbReference>
<dbReference type="KEGG" id="azq:G3580_19450"/>
<evidence type="ECO:0000256" key="3">
    <source>
        <dbReference type="ARBA" id="ARBA00022840"/>
    </source>
</evidence>
<evidence type="ECO:0000259" key="5">
    <source>
        <dbReference type="SMART" id="SM00797"/>
    </source>
</evidence>
<dbReference type="AlphaFoldDB" id="A0A6C1B7B3"/>
<dbReference type="NCBIfam" id="TIGR00724">
    <property type="entry name" value="urea_amlyse_rel"/>
    <property type="match status" value="1"/>
</dbReference>
<sequence length="352" mass="36325">MSRLHVLAPGAFASVQDAGRHGWRRAGVPRSGALDATLLRIANRLVGNADTAPAIECLDGGLRVAAEGGPVRVAVAGDARLERRDADGRTATVAPWRSVWLAPGEQLRLIDTGHGRIAMLAVAGLVCTPVLGSAATYARARLGGVDGRPLQAGDRLDATAPEGPELQLTHPPAADHGPMRVVPGPQLDHFAADALDALTARDWRVSAEADRMGMRLRGTALAHVDAGRREIVSDAIVPGAIQVPGNGQPIVLLADSQTAGGYPKIATVISADLGRLAALRPDARLRFTAVDVAGAETIAREAAAALARTLAGIGPVRGDAAVDLAALYGNNLLSGMVNALSPRMDDDAERGP</sequence>
<evidence type="ECO:0000313" key="6">
    <source>
        <dbReference type="EMBL" id="QID19601.1"/>
    </source>
</evidence>
<keyword evidence="3" id="KW-0067">ATP-binding</keyword>
<dbReference type="GO" id="GO:0016787">
    <property type="term" value="F:hydrolase activity"/>
    <property type="evidence" value="ECO:0007669"/>
    <property type="project" value="UniProtKB-KW"/>
</dbReference>
<dbReference type="PANTHER" id="PTHR43309:SF3">
    <property type="entry name" value="5-OXOPROLINASE SUBUNIT C"/>
    <property type="match status" value="1"/>
</dbReference>